<dbReference type="AlphaFoldDB" id="A0A2J6Q7D6"/>
<evidence type="ECO:0000256" key="1">
    <source>
        <dbReference type="SAM" id="MobiDB-lite"/>
    </source>
</evidence>
<protein>
    <submittedName>
        <fullName evidence="2">Uncharacterized protein</fullName>
    </submittedName>
</protein>
<sequence length="150" mass="16898">MPELSRAKRKLKDSGALETGGDDPTKRPKGIVDVDRDDLYPTKLPRLQQSPTSRTKRSLRARTQLCQRCAKLDIDTLLSRQHKTYRGLPVATLGPGCKMEDWMVPILQPAVFNALPRMVELVRKATASVALLKQDIVHVVEINQNQFIRA</sequence>
<reference evidence="2 3" key="1">
    <citation type="submission" date="2016-05" db="EMBL/GenBank/DDBJ databases">
        <title>A degradative enzymes factory behind the ericoid mycorrhizal symbiosis.</title>
        <authorList>
            <consortium name="DOE Joint Genome Institute"/>
            <person name="Martino E."/>
            <person name="Morin E."/>
            <person name="Grelet G."/>
            <person name="Kuo A."/>
            <person name="Kohler A."/>
            <person name="Daghino S."/>
            <person name="Barry K."/>
            <person name="Choi C."/>
            <person name="Cichocki N."/>
            <person name="Clum A."/>
            <person name="Copeland A."/>
            <person name="Hainaut M."/>
            <person name="Haridas S."/>
            <person name="Labutti K."/>
            <person name="Lindquist E."/>
            <person name="Lipzen A."/>
            <person name="Khouja H.-R."/>
            <person name="Murat C."/>
            <person name="Ohm R."/>
            <person name="Olson A."/>
            <person name="Spatafora J."/>
            <person name="Veneault-Fourrey C."/>
            <person name="Henrissat B."/>
            <person name="Grigoriev I."/>
            <person name="Martin F."/>
            <person name="Perotto S."/>
        </authorList>
    </citation>
    <scope>NUCLEOTIDE SEQUENCE [LARGE SCALE GENOMIC DNA]</scope>
    <source>
        <strain evidence="2 3">UAMH 7357</strain>
    </source>
</reference>
<feature type="region of interest" description="Disordered" evidence="1">
    <location>
        <begin position="1"/>
        <end position="60"/>
    </location>
</feature>
<organism evidence="2 3">
    <name type="scientific">Hyaloscypha hepaticicola</name>
    <dbReference type="NCBI Taxonomy" id="2082293"/>
    <lineage>
        <taxon>Eukaryota</taxon>
        <taxon>Fungi</taxon>
        <taxon>Dikarya</taxon>
        <taxon>Ascomycota</taxon>
        <taxon>Pezizomycotina</taxon>
        <taxon>Leotiomycetes</taxon>
        <taxon>Helotiales</taxon>
        <taxon>Hyaloscyphaceae</taxon>
        <taxon>Hyaloscypha</taxon>
    </lineage>
</organism>
<gene>
    <name evidence="2" type="ORF">NA56DRAFT_96473</name>
</gene>
<name>A0A2J6Q7D6_9HELO</name>
<dbReference type="Proteomes" id="UP000235672">
    <property type="component" value="Unassembled WGS sequence"/>
</dbReference>
<keyword evidence="3" id="KW-1185">Reference proteome</keyword>
<evidence type="ECO:0000313" key="2">
    <source>
        <dbReference type="EMBL" id="PMD22187.1"/>
    </source>
</evidence>
<evidence type="ECO:0000313" key="3">
    <source>
        <dbReference type="Proteomes" id="UP000235672"/>
    </source>
</evidence>
<proteinExistence type="predicted"/>
<accession>A0A2J6Q7D6</accession>
<dbReference type="EMBL" id="KZ613478">
    <property type="protein sequence ID" value="PMD22187.1"/>
    <property type="molecule type" value="Genomic_DNA"/>
</dbReference>
<feature type="compositionally biased region" description="Basic and acidic residues" evidence="1">
    <location>
        <begin position="23"/>
        <end position="40"/>
    </location>
</feature>